<dbReference type="Proteomes" id="UP000837801">
    <property type="component" value="Unassembled WGS sequence"/>
</dbReference>
<dbReference type="AlphaFoldDB" id="A0A9P0VZP2"/>
<evidence type="ECO:0000313" key="2">
    <source>
        <dbReference type="Proteomes" id="UP000837801"/>
    </source>
</evidence>
<dbReference type="Gene3D" id="3.10.450.50">
    <property type="match status" value="1"/>
</dbReference>
<evidence type="ECO:0008006" key="3">
    <source>
        <dbReference type="Google" id="ProtNLM"/>
    </source>
</evidence>
<comment type="caution">
    <text evidence="1">The sequence shown here is derived from an EMBL/GenBank/DDBJ whole genome shotgun (WGS) entry which is preliminary data.</text>
</comment>
<sequence length="136" mass="15439">MTQLVDNENLNRFLNGFYRESDVKPPVENDPYLSYLTNEAKLVMGSTVFDGKAEIAQMRQNMWTKVTKRHHVVEKVAFVNPKEVLLTGYVEYTLFNGKTLTSAFAGNAVFENDDFKKMSLYHVYLDTAPMAAALSS</sequence>
<organism evidence="1 2">
    <name type="scientific">[Candida] railenensis</name>
    <dbReference type="NCBI Taxonomy" id="45579"/>
    <lineage>
        <taxon>Eukaryota</taxon>
        <taxon>Fungi</taxon>
        <taxon>Dikarya</taxon>
        <taxon>Ascomycota</taxon>
        <taxon>Saccharomycotina</taxon>
        <taxon>Pichiomycetes</taxon>
        <taxon>Debaryomycetaceae</taxon>
        <taxon>Kurtzmaniella</taxon>
    </lineage>
</organism>
<dbReference type="OrthoDB" id="3468019at2759"/>
<dbReference type="SUPFAM" id="SSF54427">
    <property type="entry name" value="NTF2-like"/>
    <property type="match status" value="1"/>
</dbReference>
<gene>
    <name evidence="1" type="ORF">CLIB1423_12S03202</name>
</gene>
<name>A0A9P0VZP2_9ASCO</name>
<evidence type="ECO:0000313" key="1">
    <source>
        <dbReference type="EMBL" id="CAH2353800.1"/>
    </source>
</evidence>
<dbReference type="PANTHER" id="PTHR39401">
    <property type="entry name" value="SNOAL-LIKE DOMAIN-CONTAINING PROTEIN"/>
    <property type="match status" value="1"/>
</dbReference>
<reference evidence="1" key="1">
    <citation type="submission" date="2022-03" db="EMBL/GenBank/DDBJ databases">
        <authorList>
            <person name="Legras J.-L."/>
            <person name="Devillers H."/>
            <person name="Grondin C."/>
        </authorList>
    </citation>
    <scope>NUCLEOTIDE SEQUENCE</scope>
    <source>
        <strain evidence="1">CLIB 1423</strain>
    </source>
</reference>
<proteinExistence type="predicted"/>
<dbReference type="InterPro" id="IPR032710">
    <property type="entry name" value="NTF2-like_dom_sf"/>
</dbReference>
<accession>A0A9P0VZP2</accession>
<protein>
    <recommendedName>
        <fullName evidence="3">SnoaL-like domain-containing protein</fullName>
    </recommendedName>
</protein>
<keyword evidence="2" id="KW-1185">Reference proteome</keyword>
<dbReference type="EMBL" id="CAKXYY010000012">
    <property type="protein sequence ID" value="CAH2353800.1"/>
    <property type="molecule type" value="Genomic_DNA"/>
</dbReference>
<dbReference type="PANTHER" id="PTHR39401:SF1">
    <property type="entry name" value="SNOAL-LIKE DOMAIN-CONTAINING PROTEIN"/>
    <property type="match status" value="1"/>
</dbReference>